<protein>
    <submittedName>
        <fullName evidence="4">Uncharacterized protein LOC108695990</fullName>
    </submittedName>
</protein>
<dbReference type="GeneID" id="108695990"/>
<feature type="compositionally biased region" description="Polar residues" evidence="1">
    <location>
        <begin position="212"/>
        <end position="229"/>
    </location>
</feature>
<dbReference type="OMA" id="QYDAPRY"/>
<feature type="transmembrane region" description="Helical" evidence="2">
    <location>
        <begin position="55"/>
        <end position="76"/>
    </location>
</feature>
<feature type="region of interest" description="Disordered" evidence="1">
    <location>
        <begin position="205"/>
        <end position="229"/>
    </location>
</feature>
<keyword evidence="2" id="KW-0812">Transmembrane</keyword>
<sequence length="229" mass="25502">MKKTQQCVIVPPNSPPDKMVSQLVMRGIHRTAMTFGMAFLLGGVVILTISDRMFILGACFLGLGSLVVIGSFLVSVSSCVRKRRRNDNEEEGGAQAQARGTGQTHRQTHMDPAQYDAPRYEDVMVHGPATVWTVTIGPVPDIEPPPYRDITGGKVEPMGGIRVQRPTMLRISSDIHEFKNNGVILEERWPEPLTPPPDYREAEIQWEEDFEQTTTEQRASSAGQRETTQ</sequence>
<reference evidence="4" key="1">
    <citation type="submission" date="2025-08" db="UniProtKB">
        <authorList>
            <consortium name="RefSeq"/>
        </authorList>
    </citation>
    <scope>IDENTIFICATION</scope>
    <source>
        <strain evidence="4">J_2021</strain>
        <tissue evidence="4">Erythrocytes</tissue>
    </source>
</reference>
<keyword evidence="2" id="KW-1133">Transmembrane helix</keyword>
<feature type="region of interest" description="Disordered" evidence="1">
    <location>
        <begin position="83"/>
        <end position="110"/>
    </location>
</feature>
<name>A0A1L8FI27_XENLA</name>
<dbReference type="AlphaFoldDB" id="A0A1L8FI27"/>
<accession>A0A1L8FI27</accession>
<dbReference type="OrthoDB" id="9451194at2759"/>
<gene>
    <name evidence="4" type="primary">LOC108695990</name>
</gene>
<evidence type="ECO:0000256" key="1">
    <source>
        <dbReference type="SAM" id="MobiDB-lite"/>
    </source>
</evidence>
<keyword evidence="3" id="KW-1185">Reference proteome</keyword>
<proteinExistence type="predicted"/>
<evidence type="ECO:0000256" key="2">
    <source>
        <dbReference type="SAM" id="Phobius"/>
    </source>
</evidence>
<dbReference type="KEGG" id="xla:108695990"/>
<evidence type="ECO:0000313" key="3">
    <source>
        <dbReference type="Proteomes" id="UP000186698"/>
    </source>
</evidence>
<organism evidence="3 4">
    <name type="scientific">Xenopus laevis</name>
    <name type="common">African clawed frog</name>
    <dbReference type="NCBI Taxonomy" id="8355"/>
    <lineage>
        <taxon>Eukaryota</taxon>
        <taxon>Metazoa</taxon>
        <taxon>Chordata</taxon>
        <taxon>Craniata</taxon>
        <taxon>Vertebrata</taxon>
        <taxon>Euteleostomi</taxon>
        <taxon>Amphibia</taxon>
        <taxon>Batrachia</taxon>
        <taxon>Anura</taxon>
        <taxon>Pipoidea</taxon>
        <taxon>Pipidae</taxon>
        <taxon>Xenopodinae</taxon>
        <taxon>Xenopus</taxon>
        <taxon>Xenopus</taxon>
    </lineage>
</organism>
<evidence type="ECO:0000313" key="4">
    <source>
        <dbReference type="RefSeq" id="XP_018080438.2"/>
    </source>
</evidence>
<feature type="transmembrane region" description="Helical" evidence="2">
    <location>
        <begin position="28"/>
        <end position="49"/>
    </location>
</feature>
<dbReference type="RefSeq" id="XP_018080438.2">
    <property type="nucleotide sequence ID" value="XM_018224949.2"/>
</dbReference>
<dbReference type="Proteomes" id="UP000186698">
    <property type="component" value="Chromosome 7L"/>
</dbReference>
<dbReference type="PaxDb" id="8355-A0A1L8FI27"/>
<feature type="compositionally biased region" description="Low complexity" evidence="1">
    <location>
        <begin position="93"/>
        <end position="104"/>
    </location>
</feature>
<keyword evidence="2" id="KW-0472">Membrane</keyword>